<dbReference type="Pfam" id="PF00384">
    <property type="entry name" value="Molybdopterin"/>
    <property type="match status" value="1"/>
</dbReference>
<dbReference type="GO" id="GO:0003954">
    <property type="term" value="F:NADH dehydrogenase activity"/>
    <property type="evidence" value="ECO:0007669"/>
    <property type="project" value="TreeGrafter"/>
</dbReference>
<accession>A0A7V8VBX3</accession>
<keyword evidence="2" id="KW-0479">Metal-binding</keyword>
<reference evidence="6 7" key="1">
    <citation type="submission" date="2020-07" db="EMBL/GenBank/DDBJ databases">
        <title>Thermogemmata thermophila gen. nov., sp. nov., a novel moderate thermophilic planctomycete from a Kamchatka hot spring.</title>
        <authorList>
            <person name="Elcheninov A.G."/>
            <person name="Podosokorskaya O.A."/>
            <person name="Kovaleva O.L."/>
            <person name="Novikov A."/>
            <person name="Bonch-Osmolovskaya E.A."/>
            <person name="Toshchakov S.V."/>
            <person name="Kublanov I.V."/>
        </authorList>
    </citation>
    <scope>NUCLEOTIDE SEQUENCE [LARGE SCALE GENOMIC DNA]</scope>
    <source>
        <strain evidence="6 7">2918</strain>
    </source>
</reference>
<dbReference type="AlphaFoldDB" id="A0A7V8VBX3"/>
<proteinExistence type="predicted"/>
<dbReference type="Proteomes" id="UP000542342">
    <property type="component" value="Unassembled WGS sequence"/>
</dbReference>
<dbReference type="InterPro" id="IPR009010">
    <property type="entry name" value="Asp_de-COase-like_dom_sf"/>
</dbReference>
<feature type="domain" description="4Fe-4S Mo/W bis-MGD-type" evidence="5">
    <location>
        <begin position="1"/>
        <end position="38"/>
    </location>
</feature>
<dbReference type="Pfam" id="PF01568">
    <property type="entry name" value="Molydop_binding"/>
    <property type="match status" value="1"/>
</dbReference>
<dbReference type="Gene3D" id="2.20.25.90">
    <property type="entry name" value="ADC-like domains"/>
    <property type="match status" value="1"/>
</dbReference>
<keyword evidence="4" id="KW-0411">Iron-sulfur</keyword>
<comment type="caution">
    <text evidence="6">The sequence shown here is derived from an EMBL/GenBank/DDBJ whole genome shotgun (WGS) entry which is preliminary data.</text>
</comment>
<evidence type="ECO:0000256" key="3">
    <source>
        <dbReference type="ARBA" id="ARBA00023004"/>
    </source>
</evidence>
<dbReference type="GO" id="GO:0046872">
    <property type="term" value="F:metal ion binding"/>
    <property type="evidence" value="ECO:0007669"/>
    <property type="project" value="UniProtKB-KW"/>
</dbReference>
<name>A0A7V8VBX3_9BACT</name>
<sequence>MGEADDGWRISGDPHFPVNRGRLCIKGWSATELLQHPQRLRQPLLHGQPVDWDTAYDYITERLRDLLQRYGPQTIGVFGSGALTNEKAYYLGKFARLVLRTPHIDYNGRYCMSSAAAASNKAFGIDRGLPFPVSDLALARTILLVGGNPLETLPPMAQWFEEQRANGGRLIVVDPRRTATARTADLHLAITPGSDLALANGLLFLAIEEKLVDLEFIRCRTVGYEAVRRTVLHYHPARVEQLTGLPESALRQAIRWLAEKPSLILTGRGAEQHSKGVDTVLAYINLALALGHIGQPGGGYGCLTGQANGQGGREHGQKADQLPGYRLIEVPEHREQVARHWGVDPQSLPGKGRSAWELLDSLGPKGIRALLVFGSNVVVASPDARRIQQRLQSLDLLVVCDAFLQETARLAHVVLPVTQWAEEDGTVTNLEGRVLRRRRVLTPPAGVKSDLEILRDLAHRLGHASHFPTAQPREVFAELCRVTSGSIADYSGLSYDRLEEQNGIFWPCPHPDHPGTPRLFAERFFHADGKARFHAVEHRSAAEEPDGDFPLYFTTGRTLEHYNSGAQSRRVSRLSRTCPHPVLWIHPELAAHYGIGDGAEVVVETRRGQAAFQAEVTSDIRPDTLFAPFHWGDAQAANLLTQGALDPTSRMPEFKLSAARIVAVHPPSPNGHPAKEPA</sequence>
<dbReference type="Gene3D" id="2.40.40.20">
    <property type="match status" value="1"/>
</dbReference>
<dbReference type="PANTHER" id="PTHR43105">
    <property type="entry name" value="RESPIRATORY NITRATE REDUCTASE"/>
    <property type="match status" value="1"/>
</dbReference>
<dbReference type="InterPro" id="IPR006963">
    <property type="entry name" value="Mopterin_OxRdtase_4Fe-4S_dom"/>
</dbReference>
<evidence type="ECO:0000256" key="2">
    <source>
        <dbReference type="ARBA" id="ARBA00022723"/>
    </source>
</evidence>
<evidence type="ECO:0000313" key="7">
    <source>
        <dbReference type="Proteomes" id="UP000542342"/>
    </source>
</evidence>
<dbReference type="GO" id="GO:0016020">
    <property type="term" value="C:membrane"/>
    <property type="evidence" value="ECO:0007669"/>
    <property type="project" value="TreeGrafter"/>
</dbReference>
<evidence type="ECO:0000313" key="6">
    <source>
        <dbReference type="EMBL" id="MBA2225208.1"/>
    </source>
</evidence>
<dbReference type="Gene3D" id="3.40.50.740">
    <property type="match status" value="1"/>
</dbReference>
<protein>
    <submittedName>
        <fullName evidence="6">Molybdopterin oxidoreductase family protein</fullName>
    </submittedName>
</protein>
<dbReference type="InterPro" id="IPR050123">
    <property type="entry name" value="Prok_molybdopt-oxidoreductase"/>
</dbReference>
<dbReference type="InterPro" id="IPR006656">
    <property type="entry name" value="Mopterin_OxRdtase"/>
</dbReference>
<dbReference type="Gene3D" id="3.40.228.10">
    <property type="entry name" value="Dimethylsulfoxide Reductase, domain 2"/>
    <property type="match status" value="1"/>
</dbReference>
<evidence type="ECO:0000256" key="1">
    <source>
        <dbReference type="ARBA" id="ARBA00022485"/>
    </source>
</evidence>
<dbReference type="EMBL" id="JACEFB010000001">
    <property type="protein sequence ID" value="MBA2225208.1"/>
    <property type="molecule type" value="Genomic_DNA"/>
</dbReference>
<dbReference type="GO" id="GO:0043546">
    <property type="term" value="F:molybdopterin cofactor binding"/>
    <property type="evidence" value="ECO:0007669"/>
    <property type="project" value="InterPro"/>
</dbReference>
<keyword evidence="1" id="KW-0004">4Fe-4S</keyword>
<dbReference type="PANTHER" id="PTHR43105:SF10">
    <property type="entry name" value="NADH-QUINONE OXIDOREDUCTASE SUBUNIT G"/>
    <property type="match status" value="1"/>
</dbReference>
<dbReference type="PROSITE" id="PS51669">
    <property type="entry name" value="4FE4S_MOW_BIS_MGD"/>
    <property type="match status" value="1"/>
</dbReference>
<keyword evidence="7" id="KW-1185">Reference proteome</keyword>
<dbReference type="CDD" id="cd00508">
    <property type="entry name" value="MopB_CT_Fdh-Nap-like"/>
    <property type="match status" value="1"/>
</dbReference>
<organism evidence="6 7">
    <name type="scientific">Thermogemmata fonticola</name>
    <dbReference type="NCBI Taxonomy" id="2755323"/>
    <lineage>
        <taxon>Bacteria</taxon>
        <taxon>Pseudomonadati</taxon>
        <taxon>Planctomycetota</taxon>
        <taxon>Planctomycetia</taxon>
        <taxon>Gemmatales</taxon>
        <taxon>Gemmataceae</taxon>
        <taxon>Thermogemmata</taxon>
    </lineage>
</organism>
<evidence type="ECO:0000256" key="4">
    <source>
        <dbReference type="ARBA" id="ARBA00023014"/>
    </source>
</evidence>
<gene>
    <name evidence="6" type="ORF">H0921_03425</name>
</gene>
<dbReference type="SUPFAM" id="SSF53706">
    <property type="entry name" value="Formate dehydrogenase/DMSO reductase, domains 1-3"/>
    <property type="match status" value="1"/>
</dbReference>
<dbReference type="InterPro" id="IPR006657">
    <property type="entry name" value="MoPterin_dinucl-bd_dom"/>
</dbReference>
<dbReference type="GO" id="GO:0022904">
    <property type="term" value="P:respiratory electron transport chain"/>
    <property type="evidence" value="ECO:0007669"/>
    <property type="project" value="TreeGrafter"/>
</dbReference>
<keyword evidence="3" id="KW-0408">Iron</keyword>
<dbReference type="GO" id="GO:0051539">
    <property type="term" value="F:4 iron, 4 sulfur cluster binding"/>
    <property type="evidence" value="ECO:0007669"/>
    <property type="project" value="UniProtKB-KW"/>
</dbReference>
<evidence type="ECO:0000259" key="5">
    <source>
        <dbReference type="PROSITE" id="PS51669"/>
    </source>
</evidence>
<dbReference type="SUPFAM" id="SSF50692">
    <property type="entry name" value="ADC-like"/>
    <property type="match status" value="1"/>
</dbReference>